<keyword evidence="6" id="KW-0479">Metal-binding</keyword>
<name>A0A2H0UZC7_9BACT</name>
<dbReference type="AlphaFoldDB" id="A0A2H0UZC7"/>
<keyword evidence="9" id="KW-0460">Magnesium</keyword>
<reference evidence="12" key="1">
    <citation type="submission" date="2017-09" db="EMBL/GenBank/DDBJ databases">
        <title>Depth-based differentiation of microbial function through sediment-hosted aquifers and enrichment of novel symbionts in the deep terrestrial subsurface.</title>
        <authorList>
            <person name="Probst A.J."/>
            <person name="Ladd B."/>
            <person name="Jarett J.K."/>
            <person name="Geller-Mcgrath D.E."/>
            <person name="Sieber C.M.K."/>
            <person name="Emerson J.B."/>
            <person name="Anantharaman K."/>
            <person name="Thomas B.C."/>
            <person name="Malmstrom R."/>
            <person name="Stieglmeier M."/>
            <person name="Klingl A."/>
            <person name="Woyke T."/>
            <person name="Ryan C.M."/>
            <person name="Banfield J.F."/>
        </authorList>
    </citation>
    <scope>NUCLEOTIDE SEQUENCE [LARGE SCALE GENOMIC DNA]</scope>
</reference>
<evidence type="ECO:0000313" key="12">
    <source>
        <dbReference type="Proteomes" id="UP000228510"/>
    </source>
</evidence>
<dbReference type="EMBL" id="PFAT01000040">
    <property type="protein sequence ID" value="PIR92155.1"/>
    <property type="molecule type" value="Genomic_DNA"/>
</dbReference>
<dbReference type="Proteomes" id="UP000228510">
    <property type="component" value="Unassembled WGS sequence"/>
</dbReference>
<keyword evidence="8" id="KW-0067">ATP-binding</keyword>
<proteinExistence type="inferred from homology"/>
<accession>A0A2H0UZC7</accession>
<keyword evidence="4" id="KW-0963">Cytoplasm</keyword>
<dbReference type="GO" id="GO:0002949">
    <property type="term" value="P:tRNA threonylcarbamoyladenosine modification"/>
    <property type="evidence" value="ECO:0007669"/>
    <property type="project" value="InterPro"/>
</dbReference>
<dbReference type="SUPFAM" id="SSF52540">
    <property type="entry name" value="P-loop containing nucleoside triphosphate hydrolases"/>
    <property type="match status" value="1"/>
</dbReference>
<dbReference type="NCBIfam" id="TIGR00150">
    <property type="entry name" value="T6A_YjeE"/>
    <property type="match status" value="1"/>
</dbReference>
<dbReference type="InterPro" id="IPR027417">
    <property type="entry name" value="P-loop_NTPase"/>
</dbReference>
<evidence type="ECO:0000256" key="3">
    <source>
        <dbReference type="ARBA" id="ARBA00019010"/>
    </source>
</evidence>
<comment type="caution">
    <text evidence="11">The sequence shown here is derived from an EMBL/GenBank/DDBJ whole genome shotgun (WGS) entry which is preliminary data.</text>
</comment>
<organism evidence="11 12">
    <name type="scientific">Candidatus Falkowbacteria bacterium CG10_big_fil_rev_8_21_14_0_10_44_15</name>
    <dbReference type="NCBI Taxonomy" id="1974569"/>
    <lineage>
        <taxon>Bacteria</taxon>
        <taxon>Candidatus Falkowiibacteriota</taxon>
    </lineage>
</organism>
<dbReference type="GO" id="GO:0046872">
    <property type="term" value="F:metal ion binding"/>
    <property type="evidence" value="ECO:0007669"/>
    <property type="project" value="UniProtKB-KW"/>
</dbReference>
<dbReference type="GO" id="GO:0016740">
    <property type="term" value="F:transferase activity"/>
    <property type="evidence" value="ECO:0007669"/>
    <property type="project" value="UniProtKB-KW"/>
</dbReference>
<evidence type="ECO:0000256" key="10">
    <source>
        <dbReference type="ARBA" id="ARBA00032441"/>
    </source>
</evidence>
<evidence type="ECO:0000256" key="4">
    <source>
        <dbReference type="ARBA" id="ARBA00022490"/>
    </source>
</evidence>
<evidence type="ECO:0000256" key="9">
    <source>
        <dbReference type="ARBA" id="ARBA00022842"/>
    </source>
</evidence>
<dbReference type="GO" id="GO:0005737">
    <property type="term" value="C:cytoplasm"/>
    <property type="evidence" value="ECO:0007669"/>
    <property type="project" value="UniProtKB-SubCell"/>
</dbReference>
<dbReference type="Gene3D" id="3.40.50.300">
    <property type="entry name" value="P-loop containing nucleotide triphosphate hydrolases"/>
    <property type="match status" value="1"/>
</dbReference>
<dbReference type="PANTHER" id="PTHR33540">
    <property type="entry name" value="TRNA THREONYLCARBAMOYLADENOSINE BIOSYNTHESIS PROTEIN TSAE"/>
    <property type="match status" value="1"/>
</dbReference>
<evidence type="ECO:0000313" key="11">
    <source>
        <dbReference type="EMBL" id="PIR92155.1"/>
    </source>
</evidence>
<keyword evidence="11" id="KW-0808">Transferase</keyword>
<protein>
    <recommendedName>
        <fullName evidence="3">tRNA threonylcarbamoyladenosine biosynthesis protein TsaE</fullName>
    </recommendedName>
    <alternativeName>
        <fullName evidence="10">t(6)A37 threonylcarbamoyladenosine biosynthesis protein TsaE</fullName>
    </alternativeName>
</protein>
<dbReference type="Pfam" id="PF02367">
    <property type="entry name" value="TsaE"/>
    <property type="match status" value="1"/>
</dbReference>
<evidence type="ECO:0000256" key="1">
    <source>
        <dbReference type="ARBA" id="ARBA00004496"/>
    </source>
</evidence>
<comment type="subcellular location">
    <subcellularLocation>
        <location evidence="1">Cytoplasm</location>
    </subcellularLocation>
</comment>
<comment type="similarity">
    <text evidence="2">Belongs to the TsaE family.</text>
</comment>
<evidence type="ECO:0000256" key="5">
    <source>
        <dbReference type="ARBA" id="ARBA00022694"/>
    </source>
</evidence>
<dbReference type="PANTHER" id="PTHR33540:SF2">
    <property type="entry name" value="TRNA THREONYLCARBAMOYLADENOSINE BIOSYNTHESIS PROTEIN TSAE"/>
    <property type="match status" value="1"/>
</dbReference>
<evidence type="ECO:0000256" key="2">
    <source>
        <dbReference type="ARBA" id="ARBA00007599"/>
    </source>
</evidence>
<sequence length="141" mass="15999">MKYLSKSLSDTKKFAVKLARQLRGGEVIGLIGELGSGKTTFTQYLAKALGVKQKVNSPTFNIIKVYKIKNLKIKNFIHIDAYRLHAPKDLAALGAQEYFQNKNAVTVIEWADKVKPILPKNITLIKFRLNKTSRLITIFRH</sequence>
<evidence type="ECO:0000256" key="6">
    <source>
        <dbReference type="ARBA" id="ARBA00022723"/>
    </source>
</evidence>
<keyword evidence="7" id="KW-0547">Nucleotide-binding</keyword>
<dbReference type="GO" id="GO:0005524">
    <property type="term" value="F:ATP binding"/>
    <property type="evidence" value="ECO:0007669"/>
    <property type="project" value="UniProtKB-KW"/>
</dbReference>
<dbReference type="InterPro" id="IPR003442">
    <property type="entry name" value="T6A_TsaE"/>
</dbReference>
<keyword evidence="5" id="KW-0819">tRNA processing</keyword>
<evidence type="ECO:0000256" key="7">
    <source>
        <dbReference type="ARBA" id="ARBA00022741"/>
    </source>
</evidence>
<gene>
    <name evidence="11" type="ORF">COU01_03270</name>
</gene>
<evidence type="ECO:0000256" key="8">
    <source>
        <dbReference type="ARBA" id="ARBA00022840"/>
    </source>
</evidence>